<evidence type="ECO:0000313" key="9">
    <source>
        <dbReference type="EMBL" id="KJL31752.1"/>
    </source>
</evidence>
<dbReference type="EMBL" id="JYIX01000038">
    <property type="protein sequence ID" value="KJL31752.1"/>
    <property type="molecule type" value="Genomic_DNA"/>
</dbReference>
<keyword evidence="5 7" id="KW-1133">Transmembrane helix</keyword>
<dbReference type="UniPathway" id="UPA00664"/>
<evidence type="ECO:0000256" key="7">
    <source>
        <dbReference type="HAMAP-Rule" id="MF_01147"/>
    </source>
</evidence>
<comment type="pathway">
    <text evidence="7">Protein modification; lipoprotein biosynthesis (diacylglyceryl transfer).</text>
</comment>
<keyword evidence="10" id="KW-1185">Reference proteome</keyword>
<dbReference type="STRING" id="582680.RS86_03031"/>
<reference evidence="9 10" key="1">
    <citation type="submission" date="2015-02" db="EMBL/GenBank/DDBJ databases">
        <title>Draft genome sequences of ten Microbacterium spp. with emphasis on heavy metal contaminated environments.</title>
        <authorList>
            <person name="Corretto E."/>
        </authorList>
    </citation>
    <scope>NUCLEOTIDE SEQUENCE [LARGE SCALE GENOMIC DNA]</scope>
    <source>
        <strain evidence="9 10">ARN176</strain>
    </source>
</reference>
<evidence type="ECO:0000256" key="1">
    <source>
        <dbReference type="ARBA" id="ARBA00007150"/>
    </source>
</evidence>
<feature type="region of interest" description="Disordered" evidence="8">
    <location>
        <begin position="290"/>
        <end position="337"/>
    </location>
</feature>
<evidence type="ECO:0000256" key="8">
    <source>
        <dbReference type="SAM" id="MobiDB-lite"/>
    </source>
</evidence>
<comment type="subcellular location">
    <subcellularLocation>
        <location evidence="7">Cell membrane</location>
        <topology evidence="7">Multi-pass membrane protein</topology>
    </subcellularLocation>
</comment>
<dbReference type="Pfam" id="PF01790">
    <property type="entry name" value="LGT"/>
    <property type="match status" value="1"/>
</dbReference>
<sequence length="337" mass="37160">MPFALQNALIGVHASIPSPPVSFFTLNIFGWTLQIHFYALCIIAGIIAATLLTNHRLSKRGAERWVVVDICIIAVPLAIIGARIFHVLTHPGFYFGPDKNTWNPFEPGSVWAIWEGGIAIFGALIGGAIGAWLGCKWTGVRFSAFADALAPGLILAQAFGRFGNWFNHELFGLPTDLPWGLEIESTNPAFPAGLAPGTLFHPTFLYEVIWNTLGCLFLLWLGHKLRLQWGKLFAVYLIWYGAGRMVWESIRIDPSEIYFGLRTNVWAALFGVVLGIVILFVQARRHPGYEPSPYQPGREPSNAGVDSQNPDDFVDLSEPQSDENRAEADATSAVSRP</sequence>
<keyword evidence="9" id="KW-0328">Glycosyltransferase</keyword>
<comment type="function">
    <text evidence="7">Catalyzes the transfer of the diacylglyceryl group from phosphatidylglycerol to the sulfhydryl group of the N-terminal cysteine of a prolipoprotein, the first step in the formation of mature lipoproteins.</text>
</comment>
<evidence type="ECO:0000256" key="2">
    <source>
        <dbReference type="ARBA" id="ARBA00022475"/>
    </source>
</evidence>
<name>A0A0F0LEW8_9MICO</name>
<dbReference type="PATRIC" id="fig|582680.6.peg.3108"/>
<organism evidence="9 10">
    <name type="scientific">Microbacterium azadirachtae</name>
    <dbReference type="NCBI Taxonomy" id="582680"/>
    <lineage>
        <taxon>Bacteria</taxon>
        <taxon>Bacillati</taxon>
        <taxon>Actinomycetota</taxon>
        <taxon>Actinomycetes</taxon>
        <taxon>Micrococcales</taxon>
        <taxon>Microbacteriaceae</taxon>
        <taxon>Microbacterium</taxon>
    </lineage>
</organism>
<feature type="transmembrane region" description="Helical" evidence="7">
    <location>
        <begin position="204"/>
        <end position="222"/>
    </location>
</feature>
<dbReference type="InterPro" id="IPR001640">
    <property type="entry name" value="Lgt"/>
</dbReference>
<comment type="catalytic activity">
    <reaction evidence="7">
        <text>L-cysteinyl-[prolipoprotein] + a 1,2-diacyl-sn-glycero-3-phospho-(1'-sn-glycerol) = an S-1,2-diacyl-sn-glyceryl-L-cysteinyl-[prolipoprotein] + sn-glycerol 1-phosphate + H(+)</text>
        <dbReference type="Rhea" id="RHEA:56712"/>
        <dbReference type="Rhea" id="RHEA-COMP:14679"/>
        <dbReference type="Rhea" id="RHEA-COMP:14680"/>
        <dbReference type="ChEBI" id="CHEBI:15378"/>
        <dbReference type="ChEBI" id="CHEBI:29950"/>
        <dbReference type="ChEBI" id="CHEBI:57685"/>
        <dbReference type="ChEBI" id="CHEBI:64716"/>
        <dbReference type="ChEBI" id="CHEBI:140658"/>
        <dbReference type="EC" id="2.5.1.145"/>
    </reaction>
</comment>
<feature type="transmembrane region" description="Helical" evidence="7">
    <location>
        <begin position="140"/>
        <end position="160"/>
    </location>
</feature>
<evidence type="ECO:0000313" key="10">
    <source>
        <dbReference type="Proteomes" id="UP000033740"/>
    </source>
</evidence>
<dbReference type="EC" id="2.5.1.145" evidence="7"/>
<feature type="transmembrane region" description="Helical" evidence="7">
    <location>
        <begin position="259"/>
        <end position="281"/>
    </location>
</feature>
<protein>
    <recommendedName>
        <fullName evidence="7">Phosphatidylglycerol--prolipoprotein diacylglyceryl transferase</fullName>
        <ecNumber evidence="7">2.5.1.145</ecNumber>
    </recommendedName>
</protein>
<feature type="transmembrane region" description="Helical" evidence="7">
    <location>
        <begin position="65"/>
        <end position="88"/>
    </location>
</feature>
<feature type="binding site" evidence="7">
    <location>
        <position position="161"/>
    </location>
    <ligand>
        <name>a 1,2-diacyl-sn-glycero-3-phospho-(1'-sn-glycerol)</name>
        <dbReference type="ChEBI" id="CHEBI:64716"/>
    </ligand>
</feature>
<accession>A0A0F0LEW8</accession>
<dbReference type="RefSeq" id="WP_045273301.1">
    <property type="nucleotide sequence ID" value="NZ_JYIX01000038.1"/>
</dbReference>
<feature type="transmembrane region" description="Helical" evidence="7">
    <location>
        <begin position="229"/>
        <end position="247"/>
    </location>
</feature>
<comment type="similarity">
    <text evidence="1 7">Belongs to the Lgt family.</text>
</comment>
<dbReference type="HAMAP" id="MF_01147">
    <property type="entry name" value="Lgt"/>
    <property type="match status" value="1"/>
</dbReference>
<keyword evidence="3 7" id="KW-0808">Transferase</keyword>
<evidence type="ECO:0000256" key="3">
    <source>
        <dbReference type="ARBA" id="ARBA00022679"/>
    </source>
</evidence>
<dbReference type="GO" id="GO:0042158">
    <property type="term" value="P:lipoprotein biosynthetic process"/>
    <property type="evidence" value="ECO:0007669"/>
    <property type="project" value="UniProtKB-UniRule"/>
</dbReference>
<dbReference type="PANTHER" id="PTHR30589:SF0">
    <property type="entry name" value="PHOSPHATIDYLGLYCEROL--PROLIPOPROTEIN DIACYLGLYCERYL TRANSFERASE"/>
    <property type="match status" value="1"/>
</dbReference>
<dbReference type="AlphaFoldDB" id="A0A0F0LEW8"/>
<keyword evidence="4 7" id="KW-0812">Transmembrane</keyword>
<dbReference type="PROSITE" id="PS01311">
    <property type="entry name" value="LGT"/>
    <property type="match status" value="1"/>
</dbReference>
<gene>
    <name evidence="9" type="primary">lgt_2</name>
    <name evidence="7" type="synonym">lgt</name>
    <name evidence="9" type="ORF">RS86_03031</name>
</gene>
<feature type="transmembrane region" description="Helical" evidence="7">
    <location>
        <begin position="108"/>
        <end position="133"/>
    </location>
</feature>
<dbReference type="PANTHER" id="PTHR30589">
    <property type="entry name" value="PROLIPOPROTEIN DIACYLGLYCERYL TRANSFERASE"/>
    <property type="match status" value="1"/>
</dbReference>
<keyword evidence="9" id="KW-0449">Lipoprotein</keyword>
<feature type="transmembrane region" description="Helical" evidence="7">
    <location>
        <begin position="28"/>
        <end position="53"/>
    </location>
</feature>
<keyword evidence="2 7" id="KW-1003">Cell membrane</keyword>
<proteinExistence type="inferred from homology"/>
<dbReference type="Proteomes" id="UP000033740">
    <property type="component" value="Unassembled WGS sequence"/>
</dbReference>
<evidence type="ECO:0000256" key="6">
    <source>
        <dbReference type="ARBA" id="ARBA00023136"/>
    </source>
</evidence>
<dbReference type="GO" id="GO:0005886">
    <property type="term" value="C:plasma membrane"/>
    <property type="evidence" value="ECO:0007669"/>
    <property type="project" value="UniProtKB-SubCell"/>
</dbReference>
<evidence type="ECO:0000256" key="5">
    <source>
        <dbReference type="ARBA" id="ARBA00022989"/>
    </source>
</evidence>
<keyword evidence="6 7" id="KW-0472">Membrane</keyword>
<dbReference type="GO" id="GO:0008961">
    <property type="term" value="F:phosphatidylglycerol-prolipoprotein diacylglyceryl transferase activity"/>
    <property type="evidence" value="ECO:0007669"/>
    <property type="project" value="UniProtKB-UniRule"/>
</dbReference>
<evidence type="ECO:0000256" key="4">
    <source>
        <dbReference type="ARBA" id="ARBA00022692"/>
    </source>
</evidence>
<comment type="caution">
    <text evidence="9">The sequence shown here is derived from an EMBL/GenBank/DDBJ whole genome shotgun (WGS) entry which is preliminary data.</text>
</comment>
<dbReference type="NCBIfam" id="TIGR00544">
    <property type="entry name" value="lgt"/>
    <property type="match status" value="1"/>
</dbReference>